<feature type="transmembrane region" description="Helical" evidence="1">
    <location>
        <begin position="225"/>
        <end position="247"/>
    </location>
</feature>
<gene>
    <name evidence="2" type="ORF">P43SY_005297</name>
</gene>
<dbReference type="AlphaFoldDB" id="A0AAD5Q2U6"/>
<feature type="transmembrane region" description="Helical" evidence="1">
    <location>
        <begin position="122"/>
        <end position="141"/>
    </location>
</feature>
<keyword evidence="1" id="KW-0812">Transmembrane</keyword>
<evidence type="ECO:0000256" key="1">
    <source>
        <dbReference type="SAM" id="Phobius"/>
    </source>
</evidence>
<evidence type="ECO:0000313" key="3">
    <source>
        <dbReference type="Proteomes" id="UP001209570"/>
    </source>
</evidence>
<protein>
    <submittedName>
        <fullName evidence="2">Uncharacterized protein</fullName>
    </submittedName>
</protein>
<feature type="transmembrane region" description="Helical" evidence="1">
    <location>
        <begin position="291"/>
        <end position="318"/>
    </location>
</feature>
<dbReference type="Proteomes" id="UP001209570">
    <property type="component" value="Unassembled WGS sequence"/>
</dbReference>
<feature type="transmembrane region" description="Helical" evidence="1">
    <location>
        <begin position="82"/>
        <end position="101"/>
    </location>
</feature>
<comment type="caution">
    <text evidence="2">The sequence shown here is derived from an EMBL/GenBank/DDBJ whole genome shotgun (WGS) entry which is preliminary data.</text>
</comment>
<feature type="transmembrane region" description="Helical" evidence="1">
    <location>
        <begin position="254"/>
        <end position="271"/>
    </location>
</feature>
<feature type="transmembrane region" description="Helical" evidence="1">
    <location>
        <begin position="147"/>
        <end position="169"/>
    </location>
</feature>
<keyword evidence="3" id="KW-1185">Reference proteome</keyword>
<keyword evidence="1" id="KW-1133">Transmembrane helix</keyword>
<sequence length="360" mass="38294">MADKPIASAVDSDKEPPLSAAASHVHYVRAASAIDGDGSSKPAPRDYVARRWALWEAPAGAAAHTDDLGAIARLPLPLQVAFRRKVLCIFLLQLLLVWAVVGVFRFEPSAKRWADDAFRKPGYVVLSFLVGFALLAALYALRNRFPLNWLMLLLFSAAQSACFVGLGVVADTNIGFFNCAFTFACVAIMAALAGVARRKPSAANDPADVGTTANAEPHETLLSSFYAGMLAYVVVAAAATALFLALGRDLVTDVGFGGTLGFQLLLMLWFASDAAAMCRVMTPDEYMHGVIYFYTDLILLTIAACVAVATVAACVLLCSDVGDVPDCSGCLYVGYCYCPCDGGHPPDRPSDEDDGAMQRV</sequence>
<evidence type="ECO:0000313" key="2">
    <source>
        <dbReference type="EMBL" id="KAJ0393750.1"/>
    </source>
</evidence>
<feature type="transmembrane region" description="Helical" evidence="1">
    <location>
        <begin position="176"/>
        <end position="196"/>
    </location>
</feature>
<reference evidence="2" key="1">
    <citation type="submission" date="2021-12" db="EMBL/GenBank/DDBJ databases">
        <title>Prjna785345.</title>
        <authorList>
            <person name="Rujirawat T."/>
            <person name="Krajaejun T."/>
        </authorList>
    </citation>
    <scope>NUCLEOTIDE SEQUENCE</scope>
    <source>
        <strain evidence="2">Pi057C3</strain>
    </source>
</reference>
<proteinExistence type="predicted"/>
<organism evidence="2 3">
    <name type="scientific">Pythium insidiosum</name>
    <name type="common">Pythiosis disease agent</name>
    <dbReference type="NCBI Taxonomy" id="114742"/>
    <lineage>
        <taxon>Eukaryota</taxon>
        <taxon>Sar</taxon>
        <taxon>Stramenopiles</taxon>
        <taxon>Oomycota</taxon>
        <taxon>Peronosporomycetes</taxon>
        <taxon>Pythiales</taxon>
        <taxon>Pythiaceae</taxon>
        <taxon>Pythium</taxon>
    </lineage>
</organism>
<dbReference type="EMBL" id="JAKCXM010000466">
    <property type="protein sequence ID" value="KAJ0393750.1"/>
    <property type="molecule type" value="Genomic_DNA"/>
</dbReference>
<name>A0AAD5Q2U6_PYTIN</name>
<accession>A0AAD5Q2U6</accession>
<keyword evidence="1" id="KW-0472">Membrane</keyword>